<dbReference type="Pfam" id="PF13920">
    <property type="entry name" value="zf-C3HC4_3"/>
    <property type="match status" value="1"/>
</dbReference>
<proteinExistence type="predicted"/>
<comment type="caution">
    <text evidence="5">The sequence shown here is derived from an EMBL/GenBank/DDBJ whole genome shotgun (WGS) entry which is preliminary data.</text>
</comment>
<keyword evidence="1 3" id="KW-0479">Metal-binding</keyword>
<dbReference type="VEuPathDB" id="VectorBase:HLOH_057746"/>
<dbReference type="InterPro" id="IPR001841">
    <property type="entry name" value="Znf_RING"/>
</dbReference>
<keyword evidence="1 3" id="KW-0863">Zinc-finger</keyword>
<evidence type="ECO:0000313" key="5">
    <source>
        <dbReference type="EMBL" id="KAH9364060.1"/>
    </source>
</evidence>
<feature type="domain" description="RING-type" evidence="4">
    <location>
        <begin position="31"/>
        <end position="68"/>
    </location>
</feature>
<organism evidence="5 6">
    <name type="scientific">Haemaphysalis longicornis</name>
    <name type="common">Bush tick</name>
    <dbReference type="NCBI Taxonomy" id="44386"/>
    <lineage>
        <taxon>Eukaryota</taxon>
        <taxon>Metazoa</taxon>
        <taxon>Ecdysozoa</taxon>
        <taxon>Arthropoda</taxon>
        <taxon>Chelicerata</taxon>
        <taxon>Arachnida</taxon>
        <taxon>Acari</taxon>
        <taxon>Parasitiformes</taxon>
        <taxon>Ixodida</taxon>
        <taxon>Ixodoidea</taxon>
        <taxon>Ixodidae</taxon>
        <taxon>Haemaphysalinae</taxon>
        <taxon>Haemaphysalis</taxon>
    </lineage>
</organism>
<evidence type="ECO:0000259" key="4">
    <source>
        <dbReference type="PROSITE" id="PS50089"/>
    </source>
</evidence>
<keyword evidence="6" id="KW-1185">Reference proteome</keyword>
<dbReference type="GO" id="GO:0009898">
    <property type="term" value="C:cytoplasmic side of plasma membrane"/>
    <property type="evidence" value="ECO:0007669"/>
    <property type="project" value="TreeGrafter"/>
</dbReference>
<dbReference type="AlphaFoldDB" id="A0A9J6FPU5"/>
<sequence>MFCKYTLTGFGQFLEWRTVRFTQPLPKIRICRLCGVVASAVRLLPCTHVLCESCEDQVIDRGRQCPIDGSPFVGEEVQTLPFAQRDLGEREVHCLNDTGDVAGCTYTGKLADLEDHFIGECAYGQTRCPKCRSRVVRKDTVDHYLGCKGPREAGSSEDESDDGIIFDTEEAVSLATALREIREGLKEAILKSPTADATMVELQHKANTLASFLRTLDPKRHSASKVSLSSHGSWYDSATGSKALCKFEGVDAMRKAEDPTLRLKQPYFLEGYTFDLSCQFERHWGKLSGVSFLFTLLVGAKDDFVQWPFTRQVSLTIVHPKKEGNDLRVPIRLCAEKDVESLRRPDPGLPPEGSCF</sequence>
<dbReference type="Proteomes" id="UP000821853">
    <property type="component" value="Chromosome 10"/>
</dbReference>
<dbReference type="OMA" id="CESCEDQ"/>
<evidence type="ECO:0000256" key="3">
    <source>
        <dbReference type="PROSITE-ProRule" id="PRU00175"/>
    </source>
</evidence>
<dbReference type="Gene3D" id="2.60.210.10">
    <property type="entry name" value="Apoptosis, Tumor Necrosis Factor Receptor Associated Protein 2, Chain A"/>
    <property type="match status" value="1"/>
</dbReference>
<gene>
    <name evidence="5" type="ORF">HPB48_000282</name>
</gene>
<evidence type="ECO:0000256" key="1">
    <source>
        <dbReference type="ARBA" id="ARBA00022771"/>
    </source>
</evidence>
<dbReference type="GO" id="GO:0008270">
    <property type="term" value="F:zinc ion binding"/>
    <property type="evidence" value="ECO:0007669"/>
    <property type="project" value="UniProtKB-KW"/>
</dbReference>
<keyword evidence="2" id="KW-0862">Zinc</keyword>
<dbReference type="EMBL" id="JABSTR010000002">
    <property type="protein sequence ID" value="KAH9364060.1"/>
    <property type="molecule type" value="Genomic_DNA"/>
</dbReference>
<dbReference type="InterPro" id="IPR013083">
    <property type="entry name" value="Znf_RING/FYVE/PHD"/>
</dbReference>
<evidence type="ECO:0000256" key="2">
    <source>
        <dbReference type="ARBA" id="ARBA00022833"/>
    </source>
</evidence>
<accession>A0A9J6FPU5</accession>
<dbReference type="InterPro" id="IPR008974">
    <property type="entry name" value="TRAF-like"/>
</dbReference>
<dbReference type="PANTHER" id="PTHR10131:SF138">
    <property type="entry name" value="RE66324P"/>
    <property type="match status" value="1"/>
</dbReference>
<dbReference type="SUPFAM" id="SSF49599">
    <property type="entry name" value="TRAF domain-like"/>
    <property type="match status" value="1"/>
</dbReference>
<protein>
    <recommendedName>
        <fullName evidence="4">RING-type domain-containing protein</fullName>
    </recommendedName>
</protein>
<dbReference type="Gene3D" id="3.30.40.10">
    <property type="entry name" value="Zinc/RING finger domain, C3HC4 (zinc finger)"/>
    <property type="match status" value="1"/>
</dbReference>
<dbReference type="GO" id="GO:0005164">
    <property type="term" value="F:tumor necrosis factor receptor binding"/>
    <property type="evidence" value="ECO:0007669"/>
    <property type="project" value="TreeGrafter"/>
</dbReference>
<dbReference type="SUPFAM" id="SSF57850">
    <property type="entry name" value="RING/U-box"/>
    <property type="match status" value="1"/>
</dbReference>
<dbReference type="InterPro" id="IPR049342">
    <property type="entry name" value="TRAF1-6_MATH_dom"/>
</dbReference>
<evidence type="ECO:0000313" key="6">
    <source>
        <dbReference type="Proteomes" id="UP000821853"/>
    </source>
</evidence>
<dbReference type="GO" id="GO:0043122">
    <property type="term" value="P:regulation of canonical NF-kappaB signal transduction"/>
    <property type="evidence" value="ECO:0007669"/>
    <property type="project" value="TreeGrafter"/>
</dbReference>
<dbReference type="Pfam" id="PF21355">
    <property type="entry name" value="TRAF-mep_MATH"/>
    <property type="match status" value="1"/>
</dbReference>
<reference evidence="5 6" key="1">
    <citation type="journal article" date="2020" name="Cell">
        <title>Large-Scale Comparative Analyses of Tick Genomes Elucidate Their Genetic Diversity and Vector Capacities.</title>
        <authorList>
            <consortium name="Tick Genome and Microbiome Consortium (TIGMIC)"/>
            <person name="Jia N."/>
            <person name="Wang J."/>
            <person name="Shi W."/>
            <person name="Du L."/>
            <person name="Sun Y."/>
            <person name="Zhan W."/>
            <person name="Jiang J.F."/>
            <person name="Wang Q."/>
            <person name="Zhang B."/>
            <person name="Ji P."/>
            <person name="Bell-Sakyi L."/>
            <person name="Cui X.M."/>
            <person name="Yuan T.T."/>
            <person name="Jiang B.G."/>
            <person name="Yang W.F."/>
            <person name="Lam T.T."/>
            <person name="Chang Q.C."/>
            <person name="Ding S.J."/>
            <person name="Wang X.J."/>
            <person name="Zhu J.G."/>
            <person name="Ruan X.D."/>
            <person name="Zhao L."/>
            <person name="Wei J.T."/>
            <person name="Ye R.Z."/>
            <person name="Que T.C."/>
            <person name="Du C.H."/>
            <person name="Zhou Y.H."/>
            <person name="Cheng J.X."/>
            <person name="Dai P.F."/>
            <person name="Guo W.B."/>
            <person name="Han X.H."/>
            <person name="Huang E.J."/>
            <person name="Li L.F."/>
            <person name="Wei W."/>
            <person name="Gao Y.C."/>
            <person name="Liu J.Z."/>
            <person name="Shao H.Z."/>
            <person name="Wang X."/>
            <person name="Wang C.C."/>
            <person name="Yang T.C."/>
            <person name="Huo Q.B."/>
            <person name="Li W."/>
            <person name="Chen H.Y."/>
            <person name="Chen S.E."/>
            <person name="Zhou L.G."/>
            <person name="Ni X.B."/>
            <person name="Tian J.H."/>
            <person name="Sheng Y."/>
            <person name="Liu T."/>
            <person name="Pan Y.S."/>
            <person name="Xia L.Y."/>
            <person name="Li J."/>
            <person name="Zhao F."/>
            <person name="Cao W.C."/>
        </authorList>
    </citation>
    <scope>NUCLEOTIDE SEQUENCE [LARGE SCALE GENOMIC DNA]</scope>
    <source>
        <strain evidence="5">HaeL-2018</strain>
    </source>
</reference>
<dbReference type="OrthoDB" id="6487979at2759"/>
<dbReference type="PROSITE" id="PS50089">
    <property type="entry name" value="ZF_RING_2"/>
    <property type="match status" value="1"/>
</dbReference>
<name>A0A9J6FPU5_HAELO</name>
<dbReference type="PANTHER" id="PTHR10131">
    <property type="entry name" value="TNF RECEPTOR ASSOCIATED FACTOR"/>
    <property type="match status" value="1"/>
</dbReference>